<keyword evidence="4" id="KW-1003">Cell membrane</keyword>
<dbReference type="PROSITE" id="PS00211">
    <property type="entry name" value="ABC_TRANSPORTER_1"/>
    <property type="match status" value="1"/>
</dbReference>
<dbReference type="OrthoDB" id="9806285at2"/>
<accession>A0A1B1RZ59</accession>
<dbReference type="InterPro" id="IPR013563">
    <property type="entry name" value="Oligopep_ABC_C"/>
</dbReference>
<dbReference type="InterPro" id="IPR003593">
    <property type="entry name" value="AAA+_ATPase"/>
</dbReference>
<dbReference type="EMBL" id="CP016540">
    <property type="protein sequence ID" value="ANU26216.1"/>
    <property type="molecule type" value="Genomic_DNA"/>
</dbReference>
<evidence type="ECO:0000256" key="3">
    <source>
        <dbReference type="ARBA" id="ARBA00022448"/>
    </source>
</evidence>
<evidence type="ECO:0000256" key="6">
    <source>
        <dbReference type="ARBA" id="ARBA00022840"/>
    </source>
</evidence>
<dbReference type="SMART" id="SM00382">
    <property type="entry name" value="AAA"/>
    <property type="match status" value="1"/>
</dbReference>
<dbReference type="PROSITE" id="PS50893">
    <property type="entry name" value="ABC_TRANSPORTER_2"/>
    <property type="match status" value="1"/>
</dbReference>
<dbReference type="AlphaFoldDB" id="A0A1B1RZ59"/>
<evidence type="ECO:0000256" key="1">
    <source>
        <dbReference type="ARBA" id="ARBA00004202"/>
    </source>
</evidence>
<gene>
    <name evidence="9" type="ORF">I858_004115</name>
</gene>
<evidence type="ECO:0000256" key="2">
    <source>
        <dbReference type="ARBA" id="ARBA00005417"/>
    </source>
</evidence>
<dbReference type="Pfam" id="PF00005">
    <property type="entry name" value="ABC_tran"/>
    <property type="match status" value="1"/>
</dbReference>
<keyword evidence="7" id="KW-0472">Membrane</keyword>
<feature type="domain" description="ABC transporter" evidence="8">
    <location>
        <begin position="5"/>
        <end position="252"/>
    </location>
</feature>
<evidence type="ECO:0000313" key="10">
    <source>
        <dbReference type="Proteomes" id="UP000053354"/>
    </source>
</evidence>
<keyword evidence="3" id="KW-0813">Transport</keyword>
<evidence type="ECO:0000256" key="5">
    <source>
        <dbReference type="ARBA" id="ARBA00022741"/>
    </source>
</evidence>
<dbReference type="SUPFAM" id="SSF52540">
    <property type="entry name" value="P-loop containing nucleoside triphosphate hydrolases"/>
    <property type="match status" value="1"/>
</dbReference>
<evidence type="ECO:0000313" key="9">
    <source>
        <dbReference type="EMBL" id="ANU26216.1"/>
    </source>
</evidence>
<dbReference type="NCBIfam" id="TIGR01727">
    <property type="entry name" value="oligo_HPY"/>
    <property type="match status" value="1"/>
</dbReference>
<reference evidence="9" key="1">
    <citation type="submission" date="2016-10" db="EMBL/GenBank/DDBJ databases">
        <authorList>
            <person name="See-Too W.S."/>
        </authorList>
    </citation>
    <scope>NUCLEOTIDE SEQUENCE</scope>
    <source>
        <strain evidence="9">L10.15</strain>
    </source>
</reference>
<comment type="similarity">
    <text evidence="2">Belongs to the ABC transporter superfamily.</text>
</comment>
<dbReference type="GO" id="GO:0015833">
    <property type="term" value="P:peptide transport"/>
    <property type="evidence" value="ECO:0007669"/>
    <property type="project" value="InterPro"/>
</dbReference>
<comment type="subcellular location">
    <subcellularLocation>
        <location evidence="1">Cell membrane</location>
        <topology evidence="1">Peripheral membrane protein</topology>
    </subcellularLocation>
</comment>
<keyword evidence="10" id="KW-1185">Reference proteome</keyword>
<dbReference type="GO" id="GO:0005886">
    <property type="term" value="C:plasma membrane"/>
    <property type="evidence" value="ECO:0007669"/>
    <property type="project" value="UniProtKB-SubCell"/>
</dbReference>
<dbReference type="PANTHER" id="PTHR43297:SF2">
    <property type="entry name" value="DIPEPTIDE TRANSPORT ATP-BINDING PROTEIN DPPD"/>
    <property type="match status" value="1"/>
</dbReference>
<protein>
    <submittedName>
        <fullName evidence="9">Peptide ABC transporter ATP-binding protein</fullName>
    </submittedName>
</protein>
<dbReference type="InterPro" id="IPR050388">
    <property type="entry name" value="ABC_Ni/Peptide_Import"/>
</dbReference>
<dbReference type="FunFam" id="3.40.50.300:FF:000016">
    <property type="entry name" value="Oligopeptide ABC transporter ATP-binding component"/>
    <property type="match status" value="1"/>
</dbReference>
<keyword evidence="5" id="KW-0547">Nucleotide-binding</keyword>
<sequence length="338" mass="37722">MLLDVKHMSLSLKRAGKYSKILDDISFYLEQGETLGIVGESGCGKSMTALSLMQLLPDKARLEGEVDLQGQMISGSSKRKLEKIRGNQMSMIFQDPLTSLNPLQTVGVQVEESLILHTKKNKKERRKRVLELLNAVGLPRAEELIDEYPHQLSGGMRQRIMIAIAMACEPQLLICDEPTTALDVTVQAQILELMNEIKRETRMGIIMITHDMGVVAEVCDRVLVMYAGKIVEEAHATELFGNPKHPYTQGLLASIPKLGRRKEKLGSIPGTVPTPGSMPNGCRFADRCPYVMDICRTVTPQMIQVKENHQTACWLYDEKGGNENATTRSHELETTLYN</sequence>
<organism evidence="9 10">
    <name type="scientific">Planococcus versutus</name>
    <dbReference type="NCBI Taxonomy" id="1302659"/>
    <lineage>
        <taxon>Bacteria</taxon>
        <taxon>Bacillati</taxon>
        <taxon>Bacillota</taxon>
        <taxon>Bacilli</taxon>
        <taxon>Bacillales</taxon>
        <taxon>Caryophanaceae</taxon>
        <taxon>Planococcus</taxon>
    </lineage>
</organism>
<keyword evidence="6 9" id="KW-0067">ATP-binding</keyword>
<dbReference type="CDD" id="cd03257">
    <property type="entry name" value="ABC_NikE_OppD_transporters"/>
    <property type="match status" value="1"/>
</dbReference>
<dbReference type="KEGG" id="pll:I858_004115"/>
<dbReference type="GO" id="GO:0016887">
    <property type="term" value="F:ATP hydrolysis activity"/>
    <property type="evidence" value="ECO:0007669"/>
    <property type="project" value="InterPro"/>
</dbReference>
<dbReference type="Pfam" id="PF08352">
    <property type="entry name" value="oligo_HPY"/>
    <property type="match status" value="1"/>
</dbReference>
<dbReference type="GO" id="GO:0005524">
    <property type="term" value="F:ATP binding"/>
    <property type="evidence" value="ECO:0007669"/>
    <property type="project" value="UniProtKB-KW"/>
</dbReference>
<evidence type="ECO:0000259" key="8">
    <source>
        <dbReference type="PROSITE" id="PS50893"/>
    </source>
</evidence>
<evidence type="ECO:0000256" key="4">
    <source>
        <dbReference type="ARBA" id="ARBA00022475"/>
    </source>
</evidence>
<proteinExistence type="inferred from homology"/>
<name>A0A1B1RZ59_9BACL</name>
<dbReference type="InterPro" id="IPR003439">
    <property type="entry name" value="ABC_transporter-like_ATP-bd"/>
</dbReference>
<dbReference type="PANTHER" id="PTHR43297">
    <property type="entry name" value="OLIGOPEPTIDE TRANSPORT ATP-BINDING PROTEIN APPD"/>
    <property type="match status" value="1"/>
</dbReference>
<evidence type="ECO:0000256" key="7">
    <source>
        <dbReference type="ARBA" id="ARBA00023136"/>
    </source>
</evidence>
<dbReference type="RefSeq" id="WP_049694853.1">
    <property type="nucleotide sequence ID" value="NZ_CP016540.2"/>
</dbReference>
<dbReference type="Proteomes" id="UP000053354">
    <property type="component" value="Chromosome"/>
</dbReference>
<dbReference type="InterPro" id="IPR027417">
    <property type="entry name" value="P-loop_NTPase"/>
</dbReference>
<dbReference type="InterPro" id="IPR017871">
    <property type="entry name" value="ABC_transporter-like_CS"/>
</dbReference>
<dbReference type="STRING" id="1302659.I858_004115"/>
<dbReference type="Gene3D" id="3.40.50.300">
    <property type="entry name" value="P-loop containing nucleotide triphosphate hydrolases"/>
    <property type="match status" value="1"/>
</dbReference>